<protein>
    <submittedName>
        <fullName evidence="1">Uncharacterized protein</fullName>
    </submittedName>
</protein>
<dbReference type="EMBL" id="CM042886">
    <property type="protein sequence ID" value="KAI4343107.1"/>
    <property type="molecule type" value="Genomic_DNA"/>
</dbReference>
<dbReference type="Proteomes" id="UP001057402">
    <property type="component" value="Chromosome 7"/>
</dbReference>
<gene>
    <name evidence="1" type="ORF">MLD38_027644</name>
</gene>
<sequence>MPFLWKKESRVARISQRFVADLQSPRKHGGSLVVETGFPTSLVDLVVKNKNRLRKSSGKRKQDKDRDRDQDSWEISDPVLTSPLPRHLVCPDACTDLVEFESRALVAGESQRDCSIGGIEIVEERAVGKCEEAVDVPVSGEDGGSGRNCRVFVNLLRVFVVLVLGFSSRRIAAGVTVSAVLLLLLELVGKRVVGLLLPCSDARPSVEGLIDEVRDFVKILYSGKKCEKGKSFDETEDCVSLKGETVVAERNADFSDCSLADKTGADGAARDGKELIIKADPELVDHERRGDSLDSGIKMRYTGSKRDEYVDLVPEYGDREHDQNVKPRSKFMQRIVPKKLKHVKAGDKRNAVSVIAPSEVGQAAEDSYGKFVDDFQAPMAKEQLVEWSGNEKKNHKKMRNDDGGNTMADVVGVVKLGDGGRERKQRMALMITFAMILAALIGGRFLAVVLTTGYFGSKFIGAVIT</sequence>
<organism evidence="1 2">
    <name type="scientific">Melastoma candidum</name>
    <dbReference type="NCBI Taxonomy" id="119954"/>
    <lineage>
        <taxon>Eukaryota</taxon>
        <taxon>Viridiplantae</taxon>
        <taxon>Streptophyta</taxon>
        <taxon>Embryophyta</taxon>
        <taxon>Tracheophyta</taxon>
        <taxon>Spermatophyta</taxon>
        <taxon>Magnoliopsida</taxon>
        <taxon>eudicotyledons</taxon>
        <taxon>Gunneridae</taxon>
        <taxon>Pentapetalae</taxon>
        <taxon>rosids</taxon>
        <taxon>malvids</taxon>
        <taxon>Myrtales</taxon>
        <taxon>Melastomataceae</taxon>
        <taxon>Melastomatoideae</taxon>
        <taxon>Melastomateae</taxon>
        <taxon>Melastoma</taxon>
    </lineage>
</organism>
<accession>A0ACB9P2F5</accession>
<proteinExistence type="predicted"/>
<comment type="caution">
    <text evidence="1">The sequence shown here is derived from an EMBL/GenBank/DDBJ whole genome shotgun (WGS) entry which is preliminary data.</text>
</comment>
<name>A0ACB9P2F5_9MYRT</name>
<reference evidence="2" key="1">
    <citation type="journal article" date="2023" name="Front. Plant Sci.">
        <title>Chromosomal-level genome assembly of Melastoma candidum provides insights into trichome evolution.</title>
        <authorList>
            <person name="Zhong Y."/>
            <person name="Wu W."/>
            <person name="Sun C."/>
            <person name="Zou P."/>
            <person name="Liu Y."/>
            <person name="Dai S."/>
            <person name="Zhou R."/>
        </authorList>
    </citation>
    <scope>NUCLEOTIDE SEQUENCE [LARGE SCALE GENOMIC DNA]</scope>
</reference>
<keyword evidence="2" id="KW-1185">Reference proteome</keyword>
<evidence type="ECO:0000313" key="1">
    <source>
        <dbReference type="EMBL" id="KAI4343107.1"/>
    </source>
</evidence>
<evidence type="ECO:0000313" key="2">
    <source>
        <dbReference type="Proteomes" id="UP001057402"/>
    </source>
</evidence>